<name>A0A9N9HFZ4_FUNMO</name>
<organism evidence="2 3">
    <name type="scientific">Funneliformis mosseae</name>
    <name type="common">Endomycorrhizal fungus</name>
    <name type="synonym">Glomus mosseae</name>
    <dbReference type="NCBI Taxonomy" id="27381"/>
    <lineage>
        <taxon>Eukaryota</taxon>
        <taxon>Fungi</taxon>
        <taxon>Fungi incertae sedis</taxon>
        <taxon>Mucoromycota</taxon>
        <taxon>Glomeromycotina</taxon>
        <taxon>Glomeromycetes</taxon>
        <taxon>Glomerales</taxon>
        <taxon>Glomeraceae</taxon>
        <taxon>Funneliformis</taxon>
    </lineage>
</organism>
<dbReference type="AlphaFoldDB" id="A0A9N9HFZ4"/>
<evidence type="ECO:0000313" key="3">
    <source>
        <dbReference type="Proteomes" id="UP000789375"/>
    </source>
</evidence>
<evidence type="ECO:0000256" key="1">
    <source>
        <dbReference type="SAM" id="SignalP"/>
    </source>
</evidence>
<protein>
    <submittedName>
        <fullName evidence="2">6972_t:CDS:1</fullName>
    </submittedName>
</protein>
<reference evidence="2" key="1">
    <citation type="submission" date="2021-06" db="EMBL/GenBank/DDBJ databases">
        <authorList>
            <person name="Kallberg Y."/>
            <person name="Tangrot J."/>
            <person name="Rosling A."/>
        </authorList>
    </citation>
    <scope>NUCLEOTIDE SEQUENCE</scope>
    <source>
        <strain evidence="2">87-6 pot B 2015</strain>
    </source>
</reference>
<accession>A0A9N9HFZ4</accession>
<feature type="chain" id="PRO_5040243755" evidence="1">
    <location>
        <begin position="24"/>
        <end position="89"/>
    </location>
</feature>
<comment type="caution">
    <text evidence="2">The sequence shown here is derived from an EMBL/GenBank/DDBJ whole genome shotgun (WGS) entry which is preliminary data.</text>
</comment>
<feature type="non-terminal residue" evidence="2">
    <location>
        <position position="1"/>
    </location>
</feature>
<gene>
    <name evidence="2" type="ORF">FMOSSE_LOCUS12484</name>
</gene>
<evidence type="ECO:0000313" key="2">
    <source>
        <dbReference type="EMBL" id="CAG8672515.1"/>
    </source>
</evidence>
<keyword evidence="3" id="KW-1185">Reference proteome</keyword>
<sequence length="89" mass="9665">MIVNKIVLLSVVLGAFFLNEVNAAPVAEAAPVPEAVAGYGYHDSGKNHGSYKRDAGGYDYEYDYDYGKDHGSYKRDAGGYGYHDSGKNH</sequence>
<dbReference type="EMBL" id="CAJVPP010005991">
    <property type="protein sequence ID" value="CAG8672515.1"/>
    <property type="molecule type" value="Genomic_DNA"/>
</dbReference>
<dbReference type="Proteomes" id="UP000789375">
    <property type="component" value="Unassembled WGS sequence"/>
</dbReference>
<proteinExistence type="predicted"/>
<keyword evidence="1" id="KW-0732">Signal</keyword>
<feature type="signal peptide" evidence="1">
    <location>
        <begin position="1"/>
        <end position="23"/>
    </location>
</feature>